<protein>
    <submittedName>
        <fullName evidence="3">Peptidoglycan/xylan/chitin deacetylase (PgdA/CDA1 family)</fullName>
    </submittedName>
</protein>
<dbReference type="RefSeq" id="WP_109685723.1">
    <property type="nucleotide sequence ID" value="NZ_QGGL01000001.1"/>
</dbReference>
<dbReference type="CDD" id="cd10944">
    <property type="entry name" value="CE4_SmPgdA_like"/>
    <property type="match status" value="1"/>
</dbReference>
<dbReference type="AlphaFoldDB" id="A0A316DG05"/>
<comment type="caution">
    <text evidence="3">The sequence shown here is derived from an EMBL/GenBank/DDBJ whole genome shotgun (WGS) entry which is preliminary data.</text>
</comment>
<proteinExistence type="predicted"/>
<dbReference type="GO" id="GO:0016810">
    <property type="term" value="F:hydrolase activity, acting on carbon-nitrogen (but not peptide) bonds"/>
    <property type="evidence" value="ECO:0007669"/>
    <property type="project" value="InterPro"/>
</dbReference>
<dbReference type="Gene3D" id="3.30.457.10">
    <property type="entry name" value="Copper amine oxidase-like, N-terminal domain"/>
    <property type="match status" value="1"/>
</dbReference>
<dbReference type="InterPro" id="IPR050248">
    <property type="entry name" value="Polysacc_deacetylase_ArnD"/>
</dbReference>
<dbReference type="Gene3D" id="3.20.20.370">
    <property type="entry name" value="Glycoside hydrolase/deacetylase"/>
    <property type="match status" value="1"/>
</dbReference>
<feature type="domain" description="NodB homology" evidence="2">
    <location>
        <begin position="186"/>
        <end position="369"/>
    </location>
</feature>
<dbReference type="GO" id="GO:0005975">
    <property type="term" value="P:carbohydrate metabolic process"/>
    <property type="evidence" value="ECO:0007669"/>
    <property type="project" value="InterPro"/>
</dbReference>
<dbReference type="SUPFAM" id="SSF88713">
    <property type="entry name" value="Glycoside hydrolase/deacetylase"/>
    <property type="match status" value="1"/>
</dbReference>
<evidence type="ECO:0000256" key="1">
    <source>
        <dbReference type="SAM" id="SignalP"/>
    </source>
</evidence>
<dbReference type="PANTHER" id="PTHR10587">
    <property type="entry name" value="GLYCOSYL TRANSFERASE-RELATED"/>
    <property type="match status" value="1"/>
</dbReference>
<feature type="chain" id="PRO_5016419188" evidence="1">
    <location>
        <begin position="24"/>
        <end position="385"/>
    </location>
</feature>
<organism evidence="3 4">
    <name type="scientific">Tumebacillus permanentifrigoris</name>
    <dbReference type="NCBI Taxonomy" id="378543"/>
    <lineage>
        <taxon>Bacteria</taxon>
        <taxon>Bacillati</taxon>
        <taxon>Bacillota</taxon>
        <taxon>Bacilli</taxon>
        <taxon>Bacillales</taxon>
        <taxon>Alicyclobacillaceae</taxon>
        <taxon>Tumebacillus</taxon>
    </lineage>
</organism>
<feature type="signal peptide" evidence="1">
    <location>
        <begin position="1"/>
        <end position="23"/>
    </location>
</feature>
<dbReference type="OrthoDB" id="62208at2"/>
<name>A0A316DG05_9BACL</name>
<dbReference type="Pfam" id="PF07833">
    <property type="entry name" value="Cu_amine_oxidN1"/>
    <property type="match status" value="1"/>
</dbReference>
<keyword evidence="4" id="KW-1185">Reference proteome</keyword>
<accession>A0A316DG05</accession>
<dbReference type="InterPro" id="IPR011330">
    <property type="entry name" value="Glyco_hydro/deAcase_b/a-brl"/>
</dbReference>
<dbReference type="InterPro" id="IPR036582">
    <property type="entry name" value="Mao_N_sf"/>
</dbReference>
<dbReference type="PROSITE" id="PS51677">
    <property type="entry name" value="NODB"/>
    <property type="match status" value="1"/>
</dbReference>
<evidence type="ECO:0000313" key="3">
    <source>
        <dbReference type="EMBL" id="PWK16548.1"/>
    </source>
</evidence>
<reference evidence="3 4" key="1">
    <citation type="submission" date="2018-05" db="EMBL/GenBank/DDBJ databases">
        <title>Genomic Encyclopedia of Type Strains, Phase IV (KMG-IV): sequencing the most valuable type-strain genomes for metagenomic binning, comparative biology and taxonomic classification.</title>
        <authorList>
            <person name="Goeker M."/>
        </authorList>
    </citation>
    <scope>NUCLEOTIDE SEQUENCE [LARGE SCALE GENOMIC DNA]</scope>
    <source>
        <strain evidence="3 4">DSM 18773</strain>
    </source>
</reference>
<evidence type="ECO:0000313" key="4">
    <source>
        <dbReference type="Proteomes" id="UP000245634"/>
    </source>
</evidence>
<keyword evidence="1" id="KW-0732">Signal</keyword>
<sequence length="385" mass="43573">MRWGFVFVTMIAALLFSILPVTAAELQAQPVWIAVNDELLTFPDAQPELRGGTTYVPVRFVAEAMQADLTWVPVTSLVTIYKDGRHITLDTANGILKTDLGEQHRVDLYTQDQRLMAPTRLMSESLGYQVSYIASGPISRIKDDSAKLTDEELAAKFKARIDKEKAKWEAEHPAQQPVPEAPKPDKVVYLTFDDGPNAYTEQILNTLKEQGVTATFFVLGPQIEQHKDLAKRMIDESYSVGLHGMTHDSKKIYRSPQTVVQEMEDCNKILTQATGFRTAIMRVPYGSKPWMPQNYRDATVNAGYHMWDWNVDSYDSKSSTRTADETYTEITNQVSGKKNAIVLLHDKKTTADALPKIIKWLKDNGYAFERIYGSTPPVNFWNDQR</sequence>
<dbReference type="Pfam" id="PF01522">
    <property type="entry name" value="Polysacc_deac_1"/>
    <property type="match status" value="1"/>
</dbReference>
<dbReference type="InterPro" id="IPR002509">
    <property type="entry name" value="NODB_dom"/>
</dbReference>
<dbReference type="SUPFAM" id="SSF55383">
    <property type="entry name" value="Copper amine oxidase, domain N"/>
    <property type="match status" value="1"/>
</dbReference>
<dbReference type="EMBL" id="QGGL01000001">
    <property type="protein sequence ID" value="PWK16548.1"/>
    <property type="molecule type" value="Genomic_DNA"/>
</dbReference>
<dbReference type="InterPro" id="IPR012854">
    <property type="entry name" value="Cu_amine_oxidase-like_N"/>
</dbReference>
<dbReference type="PANTHER" id="PTHR10587:SF125">
    <property type="entry name" value="POLYSACCHARIDE DEACETYLASE YHEN-RELATED"/>
    <property type="match status" value="1"/>
</dbReference>
<evidence type="ECO:0000259" key="2">
    <source>
        <dbReference type="PROSITE" id="PS51677"/>
    </source>
</evidence>
<gene>
    <name evidence="3" type="ORF">C7459_101414</name>
</gene>
<dbReference type="Proteomes" id="UP000245634">
    <property type="component" value="Unassembled WGS sequence"/>
</dbReference>